<dbReference type="OrthoDB" id="7060651at2"/>
<dbReference type="AlphaFoldDB" id="A0A0T6LPR3"/>
<accession>A0A0T6LPR3</accession>
<name>A0A0T6LPR3_WENVI</name>
<keyword evidence="2" id="KW-1185">Reference proteome</keyword>
<evidence type="ECO:0000313" key="1">
    <source>
        <dbReference type="EMBL" id="KRV48110.1"/>
    </source>
</evidence>
<protein>
    <submittedName>
        <fullName evidence="1">Uncharacterized protein</fullName>
    </submittedName>
</protein>
<dbReference type="Proteomes" id="UP000050867">
    <property type="component" value="Unassembled WGS sequence"/>
</dbReference>
<comment type="caution">
    <text evidence="1">The sequence shown here is derived from an EMBL/GenBank/DDBJ whole genome shotgun (WGS) entry which is preliminary data.</text>
</comment>
<dbReference type="eggNOG" id="ENOG502Z8F7">
    <property type="taxonomic scope" value="Bacteria"/>
</dbReference>
<gene>
    <name evidence="1" type="ORF">AQ490_26595</name>
</gene>
<evidence type="ECO:0000313" key="2">
    <source>
        <dbReference type="Proteomes" id="UP000050867"/>
    </source>
</evidence>
<reference evidence="1 2" key="1">
    <citation type="submission" date="2015-10" db="EMBL/GenBank/DDBJ databases">
        <title>Draft genome sequence of pyrrolomycin-producing Streptomyces vitaminophilus.</title>
        <authorList>
            <person name="Graham D.E."/>
            <person name="Mahan K.M."/>
            <person name="Klingeman D.M."/>
            <person name="Hettich R.L."/>
            <person name="Parry R.J."/>
        </authorList>
    </citation>
    <scope>NUCLEOTIDE SEQUENCE [LARGE SCALE GENOMIC DNA]</scope>
    <source>
        <strain evidence="1 2">ATCC 31673</strain>
    </source>
</reference>
<sequence>MSGGEHQESGLSKSVWSDADFEEMGWHDATIHGVYLQQTDAVLPRLLLDLDYIVRWVHPLPPEEYFSFWLSPATLAFEDVWDLEGDLAGADLQIDTLHRLAPDDGREDLPLWHIEGHAFDLKFRASSYWQYFRRPPRINSRLMLSPTARGGCSFDEVAFD</sequence>
<proteinExistence type="predicted"/>
<dbReference type="EMBL" id="LLZU01000031">
    <property type="protein sequence ID" value="KRV48110.1"/>
    <property type="molecule type" value="Genomic_DNA"/>
</dbReference>
<organism evidence="1 2">
    <name type="scientific">Wenjunlia vitaminophila</name>
    <name type="common">Streptomyces vitaminophilus</name>
    <dbReference type="NCBI Taxonomy" id="76728"/>
    <lineage>
        <taxon>Bacteria</taxon>
        <taxon>Bacillati</taxon>
        <taxon>Actinomycetota</taxon>
        <taxon>Actinomycetes</taxon>
        <taxon>Kitasatosporales</taxon>
        <taxon>Streptomycetaceae</taxon>
        <taxon>Wenjunlia</taxon>
    </lineage>
</organism>